<dbReference type="GO" id="GO:0009288">
    <property type="term" value="C:bacterial-type flagellum"/>
    <property type="evidence" value="ECO:0007669"/>
    <property type="project" value="InterPro"/>
</dbReference>
<dbReference type="Pfam" id="PF02108">
    <property type="entry name" value="FliH"/>
    <property type="match status" value="1"/>
</dbReference>
<dbReference type="PANTHER" id="PTHR34982:SF1">
    <property type="entry name" value="FLAGELLAR ASSEMBLY PROTEIN FLIH"/>
    <property type="match status" value="1"/>
</dbReference>
<comment type="subcellular location">
    <subcellularLocation>
        <location evidence="2">Cytoplasm</location>
    </subcellularLocation>
</comment>
<comment type="function">
    <text evidence="1">Needed for flagellar regrowth and assembly.</text>
</comment>
<evidence type="ECO:0000256" key="1">
    <source>
        <dbReference type="ARBA" id="ARBA00003041"/>
    </source>
</evidence>
<keyword evidence="5" id="KW-0813">Transport</keyword>
<feature type="domain" description="Flagellar assembly protein FliH/Type III secretion system HrpE" evidence="10">
    <location>
        <begin position="90"/>
        <end position="214"/>
    </location>
</feature>
<organism evidence="11 12">
    <name type="scientific">Buchnera aphidicola</name>
    <name type="common">Lipaphis pseudobrassicae</name>
    <dbReference type="NCBI Taxonomy" id="1258543"/>
    <lineage>
        <taxon>Bacteria</taxon>
        <taxon>Pseudomonadati</taxon>
        <taxon>Pseudomonadota</taxon>
        <taxon>Gammaproteobacteria</taxon>
        <taxon>Enterobacterales</taxon>
        <taxon>Erwiniaceae</taxon>
        <taxon>Buchnera</taxon>
    </lineage>
</organism>
<keyword evidence="8" id="KW-0653">Protein transport</keyword>
<comment type="similarity">
    <text evidence="3">Belongs to the FliH family.</text>
</comment>
<dbReference type="InterPro" id="IPR051472">
    <property type="entry name" value="T3SS_Stator/FliH"/>
</dbReference>
<sequence>MSDIQLKKKWIKWYPKAIYLKNSQDTKLNLSNSNQFLEKDFCDASHQESLNKKNHNTESKVIDLIKTQSYQDGFNTGFDKAKQEDNLILKEKLNTFFLEFEKSISMFEKKLYPQILQTVLTVSSYIIGKKDNVDQSILMQYIKRIMNKEIMYLKKPNLIIHPNNKILTEKVFKDFLQIHQWNLIYDDSVDLNSYKIKSESGGVDATSNARWNELYRFICSEEY</sequence>
<gene>
    <name evidence="11" type="ORF">D9V70_00380</name>
</gene>
<dbReference type="PANTHER" id="PTHR34982">
    <property type="entry name" value="YOP PROTEINS TRANSLOCATION PROTEIN L"/>
    <property type="match status" value="1"/>
</dbReference>
<evidence type="ECO:0000256" key="3">
    <source>
        <dbReference type="ARBA" id="ARBA00006602"/>
    </source>
</evidence>
<evidence type="ECO:0000256" key="5">
    <source>
        <dbReference type="ARBA" id="ARBA00022448"/>
    </source>
</evidence>
<proteinExistence type="inferred from homology"/>
<protein>
    <recommendedName>
        <fullName evidence="4">Flagellar assembly protein FliH</fullName>
    </recommendedName>
</protein>
<reference evidence="11 12" key="2">
    <citation type="submission" date="2019-05" db="EMBL/GenBank/DDBJ databases">
        <title>Genome evolution of the obligate endosymbiont Buchnera aphidicola.</title>
        <authorList>
            <person name="Moran N.A."/>
        </authorList>
    </citation>
    <scope>NUCLEOTIDE SEQUENCE [LARGE SCALE GENOMIC DNA]</scope>
    <source>
        <strain evidence="11 12">Lps</strain>
    </source>
</reference>
<evidence type="ECO:0000256" key="7">
    <source>
        <dbReference type="ARBA" id="ARBA00022795"/>
    </source>
</evidence>
<dbReference type="RefSeq" id="WP_158355809.1">
    <property type="nucleotide sequence ID" value="NZ_CP034870.1"/>
</dbReference>
<evidence type="ECO:0000259" key="10">
    <source>
        <dbReference type="Pfam" id="PF02108"/>
    </source>
</evidence>
<dbReference type="GO" id="GO:0005829">
    <property type="term" value="C:cytosol"/>
    <property type="evidence" value="ECO:0007669"/>
    <property type="project" value="TreeGrafter"/>
</dbReference>
<keyword evidence="7" id="KW-1005">Bacterial flagellum biogenesis</keyword>
<evidence type="ECO:0000256" key="2">
    <source>
        <dbReference type="ARBA" id="ARBA00004496"/>
    </source>
</evidence>
<dbReference type="GO" id="GO:0071973">
    <property type="term" value="P:bacterial-type flagellum-dependent cell motility"/>
    <property type="evidence" value="ECO:0007669"/>
    <property type="project" value="InterPro"/>
</dbReference>
<keyword evidence="6" id="KW-0963">Cytoplasm</keyword>
<evidence type="ECO:0000256" key="6">
    <source>
        <dbReference type="ARBA" id="ARBA00022490"/>
    </source>
</evidence>
<dbReference type="OrthoDB" id="6415116at2"/>
<keyword evidence="11" id="KW-0282">Flagellum</keyword>
<evidence type="ECO:0000313" key="12">
    <source>
        <dbReference type="Proteomes" id="UP000298564"/>
    </source>
</evidence>
<dbReference type="GO" id="GO:0003774">
    <property type="term" value="F:cytoskeletal motor activity"/>
    <property type="evidence" value="ECO:0007669"/>
    <property type="project" value="InterPro"/>
</dbReference>
<dbReference type="PRINTS" id="PR01003">
    <property type="entry name" value="FLGFLIH"/>
</dbReference>
<dbReference type="AlphaFoldDB" id="A0A4D6XZY9"/>
<keyword evidence="11" id="KW-0966">Cell projection</keyword>
<dbReference type="EMBL" id="CP034870">
    <property type="protein sequence ID" value="QCI21967.1"/>
    <property type="molecule type" value="Genomic_DNA"/>
</dbReference>
<evidence type="ECO:0000256" key="9">
    <source>
        <dbReference type="ARBA" id="ARBA00023225"/>
    </source>
</evidence>
<reference evidence="11 12" key="1">
    <citation type="submission" date="2018-12" db="EMBL/GenBank/DDBJ databases">
        <authorList>
            <person name="Chong R.A."/>
        </authorList>
    </citation>
    <scope>NUCLEOTIDE SEQUENCE [LARGE SCALE GENOMIC DNA]</scope>
    <source>
        <strain evidence="11 12">Lps</strain>
    </source>
</reference>
<accession>A0A4D6XZY9</accession>
<evidence type="ECO:0000256" key="8">
    <source>
        <dbReference type="ARBA" id="ARBA00022927"/>
    </source>
</evidence>
<dbReference type="GO" id="GO:0015031">
    <property type="term" value="P:protein transport"/>
    <property type="evidence" value="ECO:0007669"/>
    <property type="project" value="UniProtKB-KW"/>
</dbReference>
<keyword evidence="11" id="KW-0969">Cilium</keyword>
<dbReference type="Proteomes" id="UP000298564">
    <property type="component" value="Chromosome"/>
</dbReference>
<dbReference type="InterPro" id="IPR018035">
    <property type="entry name" value="Flagellar_FliH/T3SS_HrpE"/>
</dbReference>
<keyword evidence="9" id="KW-1006">Bacterial flagellum protein export</keyword>
<name>A0A4D6XZY9_9GAMM</name>
<evidence type="ECO:0000313" key="11">
    <source>
        <dbReference type="EMBL" id="QCI21967.1"/>
    </source>
</evidence>
<dbReference type="GO" id="GO:0044781">
    <property type="term" value="P:bacterial-type flagellum organization"/>
    <property type="evidence" value="ECO:0007669"/>
    <property type="project" value="UniProtKB-KW"/>
</dbReference>
<evidence type="ECO:0000256" key="4">
    <source>
        <dbReference type="ARBA" id="ARBA00016507"/>
    </source>
</evidence>
<dbReference type="InterPro" id="IPR000563">
    <property type="entry name" value="Flag_FliH"/>
</dbReference>